<keyword evidence="1" id="KW-0472">Membrane</keyword>
<evidence type="ECO:0000256" key="1">
    <source>
        <dbReference type="SAM" id="Phobius"/>
    </source>
</evidence>
<evidence type="ECO:0000313" key="2">
    <source>
        <dbReference type="EMBL" id="OWK55442.1"/>
    </source>
</evidence>
<dbReference type="Gene3D" id="1.10.287.210">
    <property type="match status" value="1"/>
</dbReference>
<accession>A0A218UPZ9</accession>
<dbReference type="Pfam" id="PF00429">
    <property type="entry name" value="TLV_coat"/>
    <property type="match status" value="1"/>
</dbReference>
<sequence>MDFVNRVQASVEKRVQNPELQDQLTLELVTTNANEVCQRVILSLPSLPPPTLDQLIEECTRKAMLMTEDSVIKPRERTSRMSISTFLLIVWFQGMAIYPSTVDAWIVPQPKKNVWVTLAQALQQDHMCLSTASAQNPMSTCLIGVPSKEDEFPIDLVRLQKQVNEDKIPKGAGQVKAQVPNPLILWQGWVSHLPTAEGEPQELELLGSAKAEFCIQFDFSPTKEVKLYEHVKEYKVEFRAGQWCTAVYKLKFTSTTDFRPRKLDKGMFLICGDRAYPGIPSRLIGGPCTFGHLTLASPNMTQIPIGQAKSGKKFTKRSASQFDEHCNAEIYHWAKSKRVAVSVFLPWVAAAKVLSELGNLECWVTKQANLTSAALSDLLEDEKITRKATLQNRAAIDFLVLAHGHGCKELDGLCCFDLSSKGQSVHSSIQEMRSLIGNVKQENEDWFKNLFKDWDLSGWAVSLLKDIFYFLVALFLVLLAFGILKRIVSKVITSKPKASALVFIAAAATESYWWEDDKQKDTAV</sequence>
<dbReference type="PANTHER" id="PTHR10424">
    <property type="entry name" value="VIRAL ENVELOPE PROTEIN"/>
    <property type="match status" value="1"/>
</dbReference>
<gene>
    <name evidence="2" type="primary">ENV_5</name>
    <name evidence="2" type="ORF">RLOC_00013791</name>
</gene>
<dbReference type="EMBL" id="MUZQ01000201">
    <property type="protein sequence ID" value="OWK55442.1"/>
    <property type="molecule type" value="Genomic_DNA"/>
</dbReference>
<organism evidence="2 3">
    <name type="scientific">Lonchura striata</name>
    <name type="common">white-rumped munia</name>
    <dbReference type="NCBI Taxonomy" id="40157"/>
    <lineage>
        <taxon>Eukaryota</taxon>
        <taxon>Metazoa</taxon>
        <taxon>Chordata</taxon>
        <taxon>Craniata</taxon>
        <taxon>Vertebrata</taxon>
        <taxon>Euteleostomi</taxon>
        <taxon>Archelosauria</taxon>
        <taxon>Archosauria</taxon>
        <taxon>Dinosauria</taxon>
        <taxon>Saurischia</taxon>
        <taxon>Theropoda</taxon>
        <taxon>Coelurosauria</taxon>
        <taxon>Aves</taxon>
        <taxon>Neognathae</taxon>
        <taxon>Neoaves</taxon>
        <taxon>Telluraves</taxon>
        <taxon>Australaves</taxon>
        <taxon>Passeriformes</taxon>
        <taxon>Passeroidea</taxon>
        <taxon>Estrildidae</taxon>
        <taxon>Estrildinae</taxon>
        <taxon>Lonchura</taxon>
    </lineage>
</organism>
<keyword evidence="2" id="KW-0946">Virion</keyword>
<keyword evidence="1" id="KW-0812">Transmembrane</keyword>
<dbReference type="InterPro" id="IPR005166">
    <property type="entry name" value="RSV_p95_env"/>
</dbReference>
<reference evidence="2" key="1">
    <citation type="submission" date="2017-05" db="EMBL/GenBank/DDBJ databases">
        <title>Genome of assembly of the Bengalese finch, Lonchura striata domestica.</title>
        <authorList>
            <person name="Colquitt B.M."/>
            <person name="Brainard M.S."/>
        </authorList>
    </citation>
    <scope>NUCLEOTIDE SEQUENCE [LARGE SCALE GENOMIC DNA]</scope>
    <source>
        <strain evidence="2">White83orange57</strain>
    </source>
</reference>
<evidence type="ECO:0000313" key="3">
    <source>
        <dbReference type="Proteomes" id="UP000197619"/>
    </source>
</evidence>
<dbReference type="Proteomes" id="UP000197619">
    <property type="component" value="Unassembled WGS sequence"/>
</dbReference>
<keyword evidence="3" id="KW-1185">Reference proteome</keyword>
<dbReference type="InterPro" id="IPR008916">
    <property type="entry name" value="Retrov_capsid_C"/>
</dbReference>
<dbReference type="SUPFAM" id="SSF58069">
    <property type="entry name" value="Virus ectodomain"/>
    <property type="match status" value="1"/>
</dbReference>
<dbReference type="Gene3D" id="1.10.1200.30">
    <property type="match status" value="1"/>
</dbReference>
<feature type="transmembrane region" description="Helical" evidence="1">
    <location>
        <begin position="467"/>
        <end position="484"/>
    </location>
</feature>
<dbReference type="InterPro" id="IPR018154">
    <property type="entry name" value="TLV/ENV_coat_polyprotein"/>
</dbReference>
<dbReference type="Pfam" id="PF03708">
    <property type="entry name" value="Avian_gp85"/>
    <property type="match status" value="1"/>
</dbReference>
<name>A0A218UPZ9_9PASE</name>
<protein>
    <submittedName>
        <fullName evidence="2">Envelope glycoprotein</fullName>
    </submittedName>
</protein>
<dbReference type="SUPFAM" id="SSF47353">
    <property type="entry name" value="Retrovirus capsid dimerization domain-like"/>
    <property type="match status" value="1"/>
</dbReference>
<keyword evidence="2" id="KW-0261">Viral envelope protein</keyword>
<proteinExistence type="predicted"/>
<keyword evidence="1" id="KW-1133">Transmembrane helix</keyword>
<comment type="caution">
    <text evidence="2">The sequence shown here is derived from an EMBL/GenBank/DDBJ whole genome shotgun (WGS) entry which is preliminary data.</text>
</comment>
<dbReference type="AlphaFoldDB" id="A0A218UPZ9"/>